<feature type="binding site" evidence="2">
    <location>
        <position position="182"/>
    </location>
    <ligand>
        <name>Fe cation</name>
        <dbReference type="ChEBI" id="CHEBI:24875"/>
    </ligand>
</feature>
<organism evidence="4 5">
    <name type="scientific">Palleronia aestuarii</name>
    <dbReference type="NCBI Taxonomy" id="568105"/>
    <lineage>
        <taxon>Bacteria</taxon>
        <taxon>Pseudomonadati</taxon>
        <taxon>Pseudomonadota</taxon>
        <taxon>Alphaproteobacteria</taxon>
        <taxon>Rhodobacterales</taxon>
        <taxon>Roseobacteraceae</taxon>
        <taxon>Palleronia</taxon>
    </lineage>
</organism>
<comment type="similarity">
    <text evidence="1 2">Belongs to the polypeptide deformylase family.</text>
</comment>
<dbReference type="PANTHER" id="PTHR10458">
    <property type="entry name" value="PEPTIDE DEFORMYLASE"/>
    <property type="match status" value="1"/>
</dbReference>
<gene>
    <name evidence="2" type="primary">def</name>
    <name evidence="4" type="ORF">LX81_00804</name>
</gene>
<dbReference type="PANTHER" id="PTHR10458:SF22">
    <property type="entry name" value="PEPTIDE DEFORMYLASE"/>
    <property type="match status" value="1"/>
</dbReference>
<dbReference type="Proteomes" id="UP000248916">
    <property type="component" value="Unassembled WGS sequence"/>
</dbReference>
<evidence type="ECO:0000313" key="4">
    <source>
        <dbReference type="EMBL" id="PZX19104.1"/>
    </source>
</evidence>
<dbReference type="HAMAP" id="MF_00163">
    <property type="entry name" value="Pep_deformylase"/>
    <property type="match status" value="1"/>
</dbReference>
<dbReference type="EMBL" id="QKZL01000002">
    <property type="protein sequence ID" value="PZX19104.1"/>
    <property type="molecule type" value="Genomic_DNA"/>
</dbReference>
<feature type="binding site" evidence="2">
    <location>
        <position position="178"/>
    </location>
    <ligand>
        <name>Fe cation</name>
        <dbReference type="ChEBI" id="CHEBI:24875"/>
    </ligand>
</feature>
<dbReference type="GO" id="GO:0042586">
    <property type="term" value="F:peptide deformylase activity"/>
    <property type="evidence" value="ECO:0007669"/>
    <property type="project" value="UniProtKB-UniRule"/>
</dbReference>
<keyword evidence="2" id="KW-0648">Protein biosynthesis</keyword>
<dbReference type="GO" id="GO:0006412">
    <property type="term" value="P:translation"/>
    <property type="evidence" value="ECO:0007669"/>
    <property type="project" value="UniProtKB-UniRule"/>
</dbReference>
<dbReference type="EC" id="3.5.1.88" evidence="2"/>
<feature type="region of interest" description="Disordered" evidence="3">
    <location>
        <begin position="1"/>
        <end position="26"/>
    </location>
</feature>
<dbReference type="PIRSF" id="PIRSF004749">
    <property type="entry name" value="Pep_def"/>
    <property type="match status" value="1"/>
</dbReference>
<evidence type="ECO:0000256" key="2">
    <source>
        <dbReference type="HAMAP-Rule" id="MF_00163"/>
    </source>
</evidence>
<dbReference type="PRINTS" id="PR01576">
    <property type="entry name" value="PDEFORMYLASE"/>
</dbReference>
<evidence type="ECO:0000256" key="3">
    <source>
        <dbReference type="SAM" id="MobiDB-lite"/>
    </source>
</evidence>
<sequence>MDCAEECQNEDRAQAKSGTPDRVPVRSSPLPELTFTFIWARMTIRPILIHPDPRLKTVAAPVGEITEEIRTLAEDMLQTMYDAPGIGLAAPQIGRSIRLLVMDCVKEEGATPRPLVLVDPEITWSSEEAATYEEGCLSIPDQYADVTRPAEVEVTWTDLEGKPQTERFTGLWATCVQHEIDHLDGKLFIDYLKPLKRQMITRKMAKLKRERARA</sequence>
<evidence type="ECO:0000313" key="5">
    <source>
        <dbReference type="Proteomes" id="UP000248916"/>
    </source>
</evidence>
<dbReference type="InterPro" id="IPR023635">
    <property type="entry name" value="Peptide_deformylase"/>
</dbReference>
<dbReference type="GO" id="GO:0046872">
    <property type="term" value="F:metal ion binding"/>
    <property type="evidence" value="ECO:0007669"/>
    <property type="project" value="UniProtKB-KW"/>
</dbReference>
<dbReference type="SUPFAM" id="SSF56420">
    <property type="entry name" value="Peptide deformylase"/>
    <property type="match status" value="1"/>
</dbReference>
<feature type="binding site" evidence="2">
    <location>
        <position position="136"/>
    </location>
    <ligand>
        <name>Fe cation</name>
        <dbReference type="ChEBI" id="CHEBI:24875"/>
    </ligand>
</feature>
<feature type="active site" evidence="2">
    <location>
        <position position="179"/>
    </location>
</feature>
<dbReference type="NCBIfam" id="TIGR00079">
    <property type="entry name" value="pept_deformyl"/>
    <property type="match status" value="1"/>
</dbReference>
<dbReference type="AlphaFoldDB" id="A0A2W7NR59"/>
<keyword evidence="5" id="KW-1185">Reference proteome</keyword>
<protein>
    <recommendedName>
        <fullName evidence="2">Peptide deformylase</fullName>
        <shortName evidence="2">PDF</shortName>
        <ecNumber evidence="2">3.5.1.88</ecNumber>
    </recommendedName>
    <alternativeName>
        <fullName evidence="2">Polypeptide deformylase</fullName>
    </alternativeName>
</protein>
<dbReference type="Gene3D" id="3.90.45.10">
    <property type="entry name" value="Peptide deformylase"/>
    <property type="match status" value="1"/>
</dbReference>
<proteinExistence type="inferred from homology"/>
<dbReference type="Pfam" id="PF01327">
    <property type="entry name" value="Pep_deformylase"/>
    <property type="match status" value="1"/>
</dbReference>
<evidence type="ECO:0000256" key="1">
    <source>
        <dbReference type="ARBA" id="ARBA00010759"/>
    </source>
</evidence>
<comment type="cofactor">
    <cofactor evidence="2">
        <name>Fe(2+)</name>
        <dbReference type="ChEBI" id="CHEBI:29033"/>
    </cofactor>
    <text evidence="2">Binds 1 Fe(2+) ion.</text>
</comment>
<comment type="function">
    <text evidence="2">Removes the formyl group from the N-terminal Met of newly synthesized proteins. Requires at least a dipeptide for an efficient rate of reaction. N-terminal L-methionine is a prerequisite for activity but the enzyme has broad specificity at other positions.</text>
</comment>
<comment type="catalytic activity">
    <reaction evidence="2">
        <text>N-terminal N-formyl-L-methionyl-[peptide] + H2O = N-terminal L-methionyl-[peptide] + formate</text>
        <dbReference type="Rhea" id="RHEA:24420"/>
        <dbReference type="Rhea" id="RHEA-COMP:10639"/>
        <dbReference type="Rhea" id="RHEA-COMP:10640"/>
        <dbReference type="ChEBI" id="CHEBI:15377"/>
        <dbReference type="ChEBI" id="CHEBI:15740"/>
        <dbReference type="ChEBI" id="CHEBI:49298"/>
        <dbReference type="ChEBI" id="CHEBI:64731"/>
        <dbReference type="EC" id="3.5.1.88"/>
    </reaction>
</comment>
<keyword evidence="2" id="KW-0378">Hydrolase</keyword>
<keyword evidence="2" id="KW-0408">Iron</keyword>
<keyword evidence="2" id="KW-0479">Metal-binding</keyword>
<accession>A0A2W7NR59</accession>
<name>A0A2W7NR59_9RHOB</name>
<comment type="caution">
    <text evidence="4">The sequence shown here is derived from an EMBL/GenBank/DDBJ whole genome shotgun (WGS) entry which is preliminary data.</text>
</comment>
<dbReference type="NCBIfam" id="NF001159">
    <property type="entry name" value="PRK00150.1-3"/>
    <property type="match status" value="1"/>
</dbReference>
<reference evidence="4 5" key="1">
    <citation type="submission" date="2018-06" db="EMBL/GenBank/DDBJ databases">
        <title>Genomic Encyclopedia of Archaeal and Bacterial Type Strains, Phase II (KMG-II): from individual species to whole genera.</title>
        <authorList>
            <person name="Goeker M."/>
        </authorList>
    </citation>
    <scope>NUCLEOTIDE SEQUENCE [LARGE SCALE GENOMIC DNA]</scope>
    <source>
        <strain evidence="4 5">DSM 22009</strain>
    </source>
</reference>
<dbReference type="InterPro" id="IPR036821">
    <property type="entry name" value="Peptide_deformylase_sf"/>
</dbReference>
<dbReference type="CDD" id="cd00487">
    <property type="entry name" value="Pep_deformylase"/>
    <property type="match status" value="1"/>
</dbReference>